<protein>
    <submittedName>
        <fullName evidence="2">Uncharacterized protein</fullName>
    </submittedName>
</protein>
<dbReference type="Proteomes" id="UP000501812">
    <property type="component" value="Chromosome"/>
</dbReference>
<evidence type="ECO:0000256" key="1">
    <source>
        <dbReference type="SAM" id="MobiDB-lite"/>
    </source>
</evidence>
<feature type="region of interest" description="Disordered" evidence="1">
    <location>
        <begin position="1"/>
        <end position="20"/>
    </location>
</feature>
<organism evidence="2 3">
    <name type="scientific">Luteolibacter luteus</name>
    <dbReference type="NCBI Taxonomy" id="2728835"/>
    <lineage>
        <taxon>Bacteria</taxon>
        <taxon>Pseudomonadati</taxon>
        <taxon>Verrucomicrobiota</taxon>
        <taxon>Verrucomicrobiia</taxon>
        <taxon>Verrucomicrobiales</taxon>
        <taxon>Verrucomicrobiaceae</taxon>
        <taxon>Luteolibacter</taxon>
    </lineage>
</organism>
<dbReference type="AlphaFoldDB" id="A0A858RKD8"/>
<sequence length="73" mass="8168">MADKKGNTSQDRRAVALSEDHERRHFIEQYRKDHPGVSADQVEEILDRAAASIAPSEDRTKLVAAVEHALRSS</sequence>
<evidence type="ECO:0000313" key="2">
    <source>
        <dbReference type="EMBL" id="QJE96859.1"/>
    </source>
</evidence>
<dbReference type="KEGG" id="luo:HHL09_14050"/>
<keyword evidence="3" id="KW-1185">Reference proteome</keyword>
<accession>A0A858RKD8</accession>
<evidence type="ECO:0000313" key="3">
    <source>
        <dbReference type="Proteomes" id="UP000501812"/>
    </source>
</evidence>
<dbReference type="EMBL" id="CP051774">
    <property type="protein sequence ID" value="QJE96859.1"/>
    <property type="molecule type" value="Genomic_DNA"/>
</dbReference>
<proteinExistence type="predicted"/>
<reference evidence="2 3" key="1">
    <citation type="submission" date="2020-04" db="EMBL/GenBank/DDBJ databases">
        <title>Luteolibacter sp. G-1-1-1 isolated from soil.</title>
        <authorList>
            <person name="Dahal R.H."/>
        </authorList>
    </citation>
    <scope>NUCLEOTIDE SEQUENCE [LARGE SCALE GENOMIC DNA]</scope>
    <source>
        <strain evidence="2 3">G-1-1-1</strain>
    </source>
</reference>
<name>A0A858RKD8_9BACT</name>
<dbReference type="RefSeq" id="WP_169455259.1">
    <property type="nucleotide sequence ID" value="NZ_CP051774.1"/>
</dbReference>
<gene>
    <name evidence="2" type="ORF">HHL09_14050</name>
</gene>